<dbReference type="GO" id="GO:0003796">
    <property type="term" value="F:lysozyme activity"/>
    <property type="evidence" value="ECO:0007669"/>
    <property type="project" value="InterPro"/>
</dbReference>
<accession>A0A261FA94</accession>
<dbReference type="InterPro" id="IPR002053">
    <property type="entry name" value="Glyco_hydro_25"/>
</dbReference>
<comment type="caution">
    <text evidence="5">The sequence shown here is derived from an EMBL/GenBank/DDBJ whole genome shotgun (WGS) entry which is preliminary data.</text>
</comment>
<dbReference type="PANTHER" id="PTHR34135:SF2">
    <property type="entry name" value="LYSOZYME"/>
    <property type="match status" value="1"/>
</dbReference>
<evidence type="ECO:0000313" key="5">
    <source>
        <dbReference type="EMBL" id="OZG56077.1"/>
    </source>
</evidence>
<dbReference type="Proteomes" id="UP000228976">
    <property type="component" value="Unassembled WGS sequence"/>
</dbReference>
<protein>
    <submittedName>
        <fullName evidence="5">Glycosyl hydrolase family 25</fullName>
    </submittedName>
</protein>
<evidence type="ECO:0000256" key="3">
    <source>
        <dbReference type="ARBA" id="ARBA00023295"/>
    </source>
</evidence>
<dbReference type="InterPro" id="IPR018392">
    <property type="entry name" value="LysM"/>
</dbReference>
<evidence type="ECO:0000259" key="4">
    <source>
        <dbReference type="PROSITE" id="PS51782"/>
    </source>
</evidence>
<proteinExistence type="inferred from homology"/>
<dbReference type="SUPFAM" id="SSF54106">
    <property type="entry name" value="LysM domain"/>
    <property type="match status" value="1"/>
</dbReference>
<dbReference type="InterPro" id="IPR018077">
    <property type="entry name" value="Glyco_hydro_fam25_subgr"/>
</dbReference>
<dbReference type="RefSeq" id="WP_094689643.1">
    <property type="nucleotide sequence ID" value="NZ_JACBYZ010000001.1"/>
</dbReference>
<dbReference type="Pfam" id="PF01183">
    <property type="entry name" value="Glyco_hydro_25"/>
    <property type="match status" value="1"/>
</dbReference>
<evidence type="ECO:0000313" key="6">
    <source>
        <dbReference type="Proteomes" id="UP000228976"/>
    </source>
</evidence>
<dbReference type="InterPro" id="IPR036779">
    <property type="entry name" value="LysM_dom_sf"/>
</dbReference>
<comment type="similarity">
    <text evidence="1">Belongs to the glycosyl hydrolase 25 family.</text>
</comment>
<dbReference type="GO" id="GO:0016998">
    <property type="term" value="P:cell wall macromolecule catabolic process"/>
    <property type="evidence" value="ECO:0007669"/>
    <property type="project" value="InterPro"/>
</dbReference>
<dbReference type="PROSITE" id="PS51782">
    <property type="entry name" value="LYSM"/>
    <property type="match status" value="1"/>
</dbReference>
<dbReference type="GO" id="GO:0009253">
    <property type="term" value="P:peptidoglycan catabolic process"/>
    <property type="evidence" value="ECO:0007669"/>
    <property type="project" value="InterPro"/>
</dbReference>
<dbReference type="InterPro" id="IPR017853">
    <property type="entry name" value="GH"/>
</dbReference>
<organism evidence="5 6">
    <name type="scientific">Aeriscardovia aeriphila</name>
    <dbReference type="NCBI Taxonomy" id="218139"/>
    <lineage>
        <taxon>Bacteria</taxon>
        <taxon>Bacillati</taxon>
        <taxon>Actinomycetota</taxon>
        <taxon>Actinomycetes</taxon>
        <taxon>Bifidobacteriales</taxon>
        <taxon>Bifidobacteriaceae</taxon>
        <taxon>Aeriscardovia</taxon>
    </lineage>
</organism>
<dbReference type="InterPro" id="IPR013168">
    <property type="entry name" value="Cpl_7_lyso_C"/>
</dbReference>
<dbReference type="PANTHER" id="PTHR34135">
    <property type="entry name" value="LYSOZYME"/>
    <property type="match status" value="1"/>
</dbReference>
<evidence type="ECO:0000256" key="2">
    <source>
        <dbReference type="ARBA" id="ARBA00022801"/>
    </source>
</evidence>
<name>A0A261FA94_9BIFI</name>
<dbReference type="Pfam" id="PF01476">
    <property type="entry name" value="LysM"/>
    <property type="match status" value="1"/>
</dbReference>
<dbReference type="SMART" id="SM01095">
    <property type="entry name" value="Cpl-7"/>
    <property type="match status" value="2"/>
</dbReference>
<reference evidence="5 6" key="1">
    <citation type="journal article" date="2017" name="BMC Genomics">
        <title>Comparative genomic and phylogenomic analyses of the Bifidobacteriaceae family.</title>
        <authorList>
            <person name="Lugli G.A."/>
            <person name="Milani C."/>
            <person name="Turroni F."/>
            <person name="Duranti S."/>
            <person name="Mancabelli L."/>
            <person name="Mangifesta M."/>
            <person name="Ferrario C."/>
            <person name="Modesto M."/>
            <person name="Mattarelli P."/>
            <person name="Jiri K."/>
            <person name="van Sinderen D."/>
            <person name="Ventura M."/>
        </authorList>
    </citation>
    <scope>NUCLEOTIDE SEQUENCE [LARGE SCALE GENOMIC DNA]</scope>
    <source>
        <strain evidence="5 6">LMG 21773</strain>
    </source>
</reference>
<dbReference type="AlphaFoldDB" id="A0A261FA94"/>
<dbReference type="EMBL" id="MWWU01000002">
    <property type="protein sequence ID" value="OZG56077.1"/>
    <property type="molecule type" value="Genomic_DNA"/>
</dbReference>
<sequence length="356" mass="38588">MSLNGIDISNWQAGLDPVAVPGDFIIVKASEGVDYISPVFRRQTDGTLNSGKLLGVYHYLNGSGAAAEAAFFVTQAQPYLGRAVLALDWEKQGNSEFGNVEYLRQVAAEVIRLTGVRPLIYCSSSLLSSVAPVAQELNCGLWVAQYPNYERTGYQQSPWNEGAYACAIRQYSSSGLLNGYQGNLDLDKFYGDKNAWLKYAAVNGKPAATPAPTQPAGQKSISDIATEVIAGKWSTGTERIRRLQAAGYNYQQVQDEVNRRLNPAPNLEALANAVIAGKYGNGQERKNRLGANYDAVMAIVNKKLGANRVTPRVYVVKPGDSLSSIGVRLGVSWAKLARDNGIANPNVIYPGQRLTY</sequence>
<dbReference type="PROSITE" id="PS51904">
    <property type="entry name" value="GLYCOSYL_HYDROL_F25_2"/>
    <property type="match status" value="1"/>
</dbReference>
<dbReference type="CDD" id="cd00118">
    <property type="entry name" value="LysM"/>
    <property type="match status" value="1"/>
</dbReference>
<dbReference type="SMART" id="SM00257">
    <property type="entry name" value="LysM"/>
    <property type="match status" value="1"/>
</dbReference>
<keyword evidence="2 5" id="KW-0378">Hydrolase</keyword>
<dbReference type="Pfam" id="PF08230">
    <property type="entry name" value="CW_7"/>
    <property type="match status" value="2"/>
</dbReference>
<dbReference type="Gene3D" id="3.10.350.10">
    <property type="entry name" value="LysM domain"/>
    <property type="match status" value="1"/>
</dbReference>
<evidence type="ECO:0000256" key="1">
    <source>
        <dbReference type="ARBA" id="ARBA00010646"/>
    </source>
</evidence>
<keyword evidence="6" id="KW-1185">Reference proteome</keyword>
<dbReference type="SMART" id="SM00641">
    <property type="entry name" value="Glyco_25"/>
    <property type="match status" value="1"/>
</dbReference>
<dbReference type="Gene3D" id="3.20.20.80">
    <property type="entry name" value="Glycosidases"/>
    <property type="match status" value="1"/>
</dbReference>
<dbReference type="GO" id="GO:0016052">
    <property type="term" value="P:carbohydrate catabolic process"/>
    <property type="evidence" value="ECO:0007669"/>
    <property type="project" value="TreeGrafter"/>
</dbReference>
<feature type="domain" description="LysM" evidence="4">
    <location>
        <begin position="312"/>
        <end position="356"/>
    </location>
</feature>
<dbReference type="OrthoDB" id="287365at2"/>
<dbReference type="SUPFAM" id="SSF51445">
    <property type="entry name" value="(Trans)glycosidases"/>
    <property type="match status" value="1"/>
</dbReference>
<gene>
    <name evidence="5" type="ORF">AEAE_0565</name>
</gene>
<keyword evidence="3" id="KW-0326">Glycosidase</keyword>